<protein>
    <recommendedName>
        <fullName evidence="2">Solute-binding protein family 3/N-terminal domain-containing protein</fullName>
    </recommendedName>
</protein>
<name>A0A918K385_9GAMM</name>
<feature type="domain" description="Solute-binding protein family 3/N-terminal" evidence="2">
    <location>
        <begin position="39"/>
        <end position="256"/>
    </location>
</feature>
<reference evidence="3" key="2">
    <citation type="submission" date="2020-09" db="EMBL/GenBank/DDBJ databases">
        <authorList>
            <person name="Sun Q."/>
            <person name="Kim S."/>
        </authorList>
    </citation>
    <scope>NUCLEOTIDE SEQUENCE</scope>
    <source>
        <strain evidence="3">KCTC 22169</strain>
    </source>
</reference>
<dbReference type="Gene3D" id="3.40.190.10">
    <property type="entry name" value="Periplasmic binding protein-like II"/>
    <property type="match status" value="2"/>
</dbReference>
<reference evidence="3" key="1">
    <citation type="journal article" date="2014" name="Int. J. Syst. Evol. Microbiol.">
        <title>Complete genome sequence of Corynebacterium casei LMG S-19264T (=DSM 44701T), isolated from a smear-ripened cheese.</title>
        <authorList>
            <consortium name="US DOE Joint Genome Institute (JGI-PGF)"/>
            <person name="Walter F."/>
            <person name="Albersmeier A."/>
            <person name="Kalinowski J."/>
            <person name="Ruckert C."/>
        </authorList>
    </citation>
    <scope>NUCLEOTIDE SEQUENCE</scope>
    <source>
        <strain evidence="3">KCTC 22169</strain>
    </source>
</reference>
<keyword evidence="4" id="KW-1185">Reference proteome</keyword>
<organism evidence="3 4">
    <name type="scientific">Saccharospirillum salsuginis</name>
    <dbReference type="NCBI Taxonomy" id="418750"/>
    <lineage>
        <taxon>Bacteria</taxon>
        <taxon>Pseudomonadati</taxon>
        <taxon>Pseudomonadota</taxon>
        <taxon>Gammaproteobacteria</taxon>
        <taxon>Oceanospirillales</taxon>
        <taxon>Saccharospirillaceae</taxon>
        <taxon>Saccharospirillum</taxon>
    </lineage>
</organism>
<feature type="signal peptide" evidence="1">
    <location>
        <begin position="1"/>
        <end position="32"/>
    </location>
</feature>
<evidence type="ECO:0000313" key="3">
    <source>
        <dbReference type="EMBL" id="GGX43079.1"/>
    </source>
</evidence>
<accession>A0A918K385</accession>
<evidence type="ECO:0000256" key="1">
    <source>
        <dbReference type="SAM" id="SignalP"/>
    </source>
</evidence>
<sequence length="257" mass="29092">MKFVTMPPIQPFSSSTVSALLFALSMTFPTWADGPLHVVTEEFPPYNHLVDGEAHGLSTEVVQAVLDHAGVDADIDFYPWARAYQIAQAEPNTLIYSIALIPEREPLFEWIGVIAPYRTSFYKLKSNTDLTIQSLEDARPYRIGVSQEDVIKTYLENRGFERFEITNDDDLIVRMLYFGRMELIAHDEAAMPIRVKAAGFDMALIERAYRIDDLTGSLYMAMHPDSDPDLIRALRDSLAAIKANGTYEAILSRYFPE</sequence>
<proteinExistence type="predicted"/>
<dbReference type="Proteomes" id="UP000626148">
    <property type="component" value="Unassembled WGS sequence"/>
</dbReference>
<dbReference type="EMBL" id="BMXR01000002">
    <property type="protein sequence ID" value="GGX43079.1"/>
    <property type="molecule type" value="Genomic_DNA"/>
</dbReference>
<dbReference type="SUPFAM" id="SSF53850">
    <property type="entry name" value="Periplasmic binding protein-like II"/>
    <property type="match status" value="1"/>
</dbReference>
<gene>
    <name evidence="3" type="ORF">GCM10007392_07220</name>
</gene>
<dbReference type="PANTHER" id="PTHR38834:SF3">
    <property type="entry name" value="SOLUTE-BINDING PROTEIN FAMILY 3_N-TERMINAL DOMAIN-CONTAINING PROTEIN"/>
    <property type="match status" value="1"/>
</dbReference>
<evidence type="ECO:0000313" key="4">
    <source>
        <dbReference type="Proteomes" id="UP000626148"/>
    </source>
</evidence>
<dbReference type="AlphaFoldDB" id="A0A918K385"/>
<dbReference type="Pfam" id="PF00497">
    <property type="entry name" value="SBP_bac_3"/>
    <property type="match status" value="1"/>
</dbReference>
<feature type="chain" id="PRO_5037127925" description="Solute-binding protein family 3/N-terminal domain-containing protein" evidence="1">
    <location>
        <begin position="33"/>
        <end position="257"/>
    </location>
</feature>
<dbReference type="InterPro" id="IPR001638">
    <property type="entry name" value="Solute-binding_3/MltF_N"/>
</dbReference>
<comment type="caution">
    <text evidence="3">The sequence shown here is derived from an EMBL/GenBank/DDBJ whole genome shotgun (WGS) entry which is preliminary data.</text>
</comment>
<dbReference type="PANTHER" id="PTHR38834">
    <property type="entry name" value="PERIPLASMIC SUBSTRATE BINDING PROTEIN FAMILY 3"/>
    <property type="match status" value="1"/>
</dbReference>
<keyword evidence="1" id="KW-0732">Signal</keyword>
<evidence type="ECO:0000259" key="2">
    <source>
        <dbReference type="Pfam" id="PF00497"/>
    </source>
</evidence>